<proteinExistence type="predicted"/>
<reference evidence="1 2" key="1">
    <citation type="submission" date="2021-06" db="EMBL/GenBank/DDBJ databases">
        <title>Caerostris extrusa draft genome.</title>
        <authorList>
            <person name="Kono N."/>
            <person name="Arakawa K."/>
        </authorList>
    </citation>
    <scope>NUCLEOTIDE SEQUENCE [LARGE SCALE GENOMIC DNA]</scope>
</reference>
<name>A0AAV4T336_CAEEX</name>
<comment type="caution">
    <text evidence="1">The sequence shown here is derived from an EMBL/GenBank/DDBJ whole genome shotgun (WGS) entry which is preliminary data.</text>
</comment>
<evidence type="ECO:0000313" key="2">
    <source>
        <dbReference type="Proteomes" id="UP001054945"/>
    </source>
</evidence>
<accession>A0AAV4T336</accession>
<dbReference type="Proteomes" id="UP001054945">
    <property type="component" value="Unassembled WGS sequence"/>
</dbReference>
<protein>
    <submittedName>
        <fullName evidence="1">Uncharacterized protein</fullName>
    </submittedName>
</protein>
<dbReference type="EMBL" id="BPLR01010441">
    <property type="protein sequence ID" value="GIY39287.1"/>
    <property type="molecule type" value="Genomic_DNA"/>
</dbReference>
<dbReference type="AlphaFoldDB" id="A0AAV4T336"/>
<organism evidence="1 2">
    <name type="scientific">Caerostris extrusa</name>
    <name type="common">Bark spider</name>
    <name type="synonym">Caerostris bankana</name>
    <dbReference type="NCBI Taxonomy" id="172846"/>
    <lineage>
        <taxon>Eukaryota</taxon>
        <taxon>Metazoa</taxon>
        <taxon>Ecdysozoa</taxon>
        <taxon>Arthropoda</taxon>
        <taxon>Chelicerata</taxon>
        <taxon>Arachnida</taxon>
        <taxon>Araneae</taxon>
        <taxon>Araneomorphae</taxon>
        <taxon>Entelegynae</taxon>
        <taxon>Araneoidea</taxon>
        <taxon>Araneidae</taxon>
        <taxon>Caerostris</taxon>
    </lineage>
</organism>
<gene>
    <name evidence="1" type="ORF">CEXT_87031</name>
</gene>
<keyword evidence="2" id="KW-1185">Reference proteome</keyword>
<evidence type="ECO:0000313" key="1">
    <source>
        <dbReference type="EMBL" id="GIY39287.1"/>
    </source>
</evidence>
<sequence length="82" mass="9895">MKCEREREQLPAYPQKVSQIEQKNNDSGHFEKNINRRFGWKPKNQKLIQTTLFLPCPKVTPYRLVELFIARVAFQRMQFLKN</sequence>